<keyword evidence="1" id="KW-0547">Nucleotide-binding</keyword>
<dbReference type="InterPro" id="IPR027417">
    <property type="entry name" value="P-loop_NTPase"/>
</dbReference>
<proteinExistence type="predicted"/>
<evidence type="ECO:0000256" key="1">
    <source>
        <dbReference type="ARBA" id="ARBA00022741"/>
    </source>
</evidence>
<dbReference type="EMBL" id="CP144697">
    <property type="protein sequence ID" value="WVZ14650.1"/>
    <property type="molecule type" value="Genomic_DNA"/>
</dbReference>
<evidence type="ECO:0000256" key="2">
    <source>
        <dbReference type="ARBA" id="ARBA00022840"/>
    </source>
</evidence>
<dbReference type="CDD" id="cd00009">
    <property type="entry name" value="AAA"/>
    <property type="match status" value="1"/>
</dbReference>
<dbReference type="GO" id="GO:0005524">
    <property type="term" value="F:ATP binding"/>
    <property type="evidence" value="ECO:0007669"/>
    <property type="project" value="UniProtKB-KW"/>
</dbReference>
<dbReference type="GO" id="GO:0005737">
    <property type="term" value="C:cytoplasm"/>
    <property type="evidence" value="ECO:0007669"/>
    <property type="project" value="TreeGrafter"/>
</dbReference>
<gene>
    <name evidence="4" type="ORF">V8G54_012216</name>
</gene>
<dbReference type="GO" id="GO:0034605">
    <property type="term" value="P:cellular response to heat"/>
    <property type="evidence" value="ECO:0007669"/>
    <property type="project" value="TreeGrafter"/>
</dbReference>
<reference evidence="4 5" key="1">
    <citation type="journal article" date="2023" name="Life. Sci Alliance">
        <title>Evolutionary insights into 3D genome organization and epigenetic landscape of Vigna mungo.</title>
        <authorList>
            <person name="Junaid A."/>
            <person name="Singh B."/>
            <person name="Bhatia S."/>
        </authorList>
    </citation>
    <scope>NUCLEOTIDE SEQUENCE [LARGE SCALE GENOMIC DNA]</scope>
    <source>
        <strain evidence="4">Urdbean</strain>
    </source>
</reference>
<sequence length="174" mass="18683">MLVVYKYDFRLGTNGNQLAAVAFSRLQKQIAKDGRKPNTVSKGMPKKSISRKGSDAGASGRIGGTKMSFLLSFCVDLTARASEGQIDPVVGQEVEVQRIFQIVCRKTKSNPILLGEVGVGKTAIAEGLALRIAKTNCQRVGVASCGKGIIFTISWEAINNLPSPQVVLKPNFFP</sequence>
<dbReference type="Gene3D" id="3.40.50.300">
    <property type="entry name" value="P-loop containing nucleotide triphosphate hydrolases"/>
    <property type="match status" value="1"/>
</dbReference>
<evidence type="ECO:0000256" key="3">
    <source>
        <dbReference type="SAM" id="MobiDB-lite"/>
    </source>
</evidence>
<evidence type="ECO:0000313" key="4">
    <source>
        <dbReference type="EMBL" id="WVZ14650.1"/>
    </source>
</evidence>
<feature type="region of interest" description="Disordered" evidence="3">
    <location>
        <begin position="34"/>
        <end position="60"/>
    </location>
</feature>
<dbReference type="Proteomes" id="UP001374535">
    <property type="component" value="Chromosome 4"/>
</dbReference>
<accession>A0AAQ3NSQ3</accession>
<dbReference type="GO" id="GO:0016887">
    <property type="term" value="F:ATP hydrolysis activity"/>
    <property type="evidence" value="ECO:0007669"/>
    <property type="project" value="TreeGrafter"/>
</dbReference>
<evidence type="ECO:0000313" key="5">
    <source>
        <dbReference type="Proteomes" id="UP001374535"/>
    </source>
</evidence>
<dbReference type="SUPFAM" id="SSF52540">
    <property type="entry name" value="P-loop containing nucleoside triphosphate hydrolases"/>
    <property type="match status" value="1"/>
</dbReference>
<feature type="non-terminal residue" evidence="4">
    <location>
        <position position="1"/>
    </location>
</feature>
<dbReference type="AlphaFoldDB" id="A0AAQ3NSQ3"/>
<organism evidence="4 5">
    <name type="scientific">Vigna mungo</name>
    <name type="common">Black gram</name>
    <name type="synonym">Phaseolus mungo</name>
    <dbReference type="NCBI Taxonomy" id="3915"/>
    <lineage>
        <taxon>Eukaryota</taxon>
        <taxon>Viridiplantae</taxon>
        <taxon>Streptophyta</taxon>
        <taxon>Embryophyta</taxon>
        <taxon>Tracheophyta</taxon>
        <taxon>Spermatophyta</taxon>
        <taxon>Magnoliopsida</taxon>
        <taxon>eudicotyledons</taxon>
        <taxon>Gunneridae</taxon>
        <taxon>Pentapetalae</taxon>
        <taxon>rosids</taxon>
        <taxon>fabids</taxon>
        <taxon>Fabales</taxon>
        <taxon>Fabaceae</taxon>
        <taxon>Papilionoideae</taxon>
        <taxon>50 kb inversion clade</taxon>
        <taxon>NPAAA clade</taxon>
        <taxon>indigoferoid/millettioid clade</taxon>
        <taxon>Phaseoleae</taxon>
        <taxon>Vigna</taxon>
    </lineage>
</organism>
<dbReference type="PANTHER" id="PTHR11638">
    <property type="entry name" value="ATP-DEPENDENT CLP PROTEASE"/>
    <property type="match status" value="1"/>
</dbReference>
<name>A0AAQ3NSQ3_VIGMU</name>
<protein>
    <submittedName>
        <fullName evidence="4">Uncharacterized protein</fullName>
    </submittedName>
</protein>
<keyword evidence="2" id="KW-0067">ATP-binding</keyword>
<keyword evidence="5" id="KW-1185">Reference proteome</keyword>
<dbReference type="PANTHER" id="PTHR11638:SF185">
    <property type="entry name" value="ATP-DEPENDENT CLP PROTEASE ATP-BINDING SUBUNIT"/>
    <property type="match status" value="1"/>
</dbReference>
<dbReference type="InterPro" id="IPR050130">
    <property type="entry name" value="ClpA_ClpB"/>
</dbReference>